<keyword evidence="2" id="KW-1185">Reference proteome</keyword>
<name>A0A852X1Z7_9MICO</name>
<evidence type="ECO:0008006" key="3">
    <source>
        <dbReference type="Google" id="ProtNLM"/>
    </source>
</evidence>
<dbReference type="EMBL" id="JACBZX010000001">
    <property type="protein sequence ID" value="NYG36487.1"/>
    <property type="molecule type" value="Genomic_DNA"/>
</dbReference>
<comment type="caution">
    <text evidence="1">The sequence shown here is derived from an EMBL/GenBank/DDBJ whole genome shotgun (WGS) entry which is preliminary data.</text>
</comment>
<reference evidence="1 2" key="1">
    <citation type="submission" date="2020-07" db="EMBL/GenBank/DDBJ databases">
        <title>Sequencing the genomes of 1000 actinobacteria strains.</title>
        <authorList>
            <person name="Klenk H.-P."/>
        </authorList>
    </citation>
    <scope>NUCLEOTIDE SEQUENCE [LARGE SCALE GENOMIC DNA]</scope>
    <source>
        <strain evidence="1 2">DSM 24723</strain>
    </source>
</reference>
<protein>
    <recommendedName>
        <fullName evidence="3">Ribbon-helix-helix protein, copG family</fullName>
    </recommendedName>
</protein>
<evidence type="ECO:0000313" key="2">
    <source>
        <dbReference type="Proteomes" id="UP000592181"/>
    </source>
</evidence>
<gene>
    <name evidence="1" type="ORF">BJY28_000956</name>
</gene>
<dbReference type="AlphaFoldDB" id="A0A852X1Z7"/>
<accession>A0A852X1Z7</accession>
<proteinExistence type="predicted"/>
<sequence>MRTTVNLTPDIEAEVARLRREEGLGTSEAVVALARRGLRAGGAEKRFVQRTSPIGARVDVSNVGEVLDLLENDGDE</sequence>
<dbReference type="RefSeq" id="WP_179461986.1">
    <property type="nucleotide sequence ID" value="NZ_JACBZX010000001.1"/>
</dbReference>
<dbReference type="Proteomes" id="UP000592181">
    <property type="component" value="Unassembled WGS sequence"/>
</dbReference>
<organism evidence="1 2">
    <name type="scientific">Janibacter alkaliphilus</name>
    <dbReference type="NCBI Taxonomy" id="1069963"/>
    <lineage>
        <taxon>Bacteria</taxon>
        <taxon>Bacillati</taxon>
        <taxon>Actinomycetota</taxon>
        <taxon>Actinomycetes</taxon>
        <taxon>Micrococcales</taxon>
        <taxon>Intrasporangiaceae</taxon>
        <taxon>Janibacter</taxon>
    </lineage>
</organism>
<evidence type="ECO:0000313" key="1">
    <source>
        <dbReference type="EMBL" id="NYG36487.1"/>
    </source>
</evidence>